<name>A0AA97FGU4_9MICO</name>
<dbReference type="Proteomes" id="UP001305498">
    <property type="component" value="Chromosome"/>
</dbReference>
<dbReference type="KEGG" id="mbet:N8K70_13595"/>
<evidence type="ECO:0000313" key="2">
    <source>
        <dbReference type="EMBL" id="WOF22413.1"/>
    </source>
</evidence>
<keyword evidence="1" id="KW-0812">Transmembrane</keyword>
<protein>
    <submittedName>
        <fullName evidence="2">Uncharacterized protein</fullName>
    </submittedName>
</protein>
<dbReference type="RefSeq" id="WP_317138884.1">
    <property type="nucleotide sequence ID" value="NZ_CP118157.1"/>
</dbReference>
<feature type="transmembrane region" description="Helical" evidence="1">
    <location>
        <begin position="81"/>
        <end position="109"/>
    </location>
</feature>
<gene>
    <name evidence="2" type="ORF">N8K70_13595</name>
</gene>
<evidence type="ECO:0000313" key="3">
    <source>
        <dbReference type="Proteomes" id="UP001305498"/>
    </source>
</evidence>
<dbReference type="AlphaFoldDB" id="A0AA97FGU4"/>
<feature type="transmembrane region" description="Helical" evidence="1">
    <location>
        <begin position="121"/>
        <end position="142"/>
    </location>
</feature>
<accession>A0AA97FGU4</accession>
<evidence type="ECO:0000256" key="1">
    <source>
        <dbReference type="SAM" id="Phobius"/>
    </source>
</evidence>
<keyword evidence="1" id="KW-1133">Transmembrane helix</keyword>
<proteinExistence type="predicted"/>
<keyword evidence="1" id="KW-0472">Membrane</keyword>
<feature type="transmembrane region" description="Helical" evidence="1">
    <location>
        <begin position="51"/>
        <end position="69"/>
    </location>
</feature>
<reference evidence="2 3" key="1">
    <citation type="submission" date="2023-02" db="EMBL/GenBank/DDBJ databases">
        <title>Microbacterium betulae sp. nov., isolated from birch wood.</title>
        <authorList>
            <person name="Pasciak M."/>
            <person name="Pawlik K.J."/>
            <person name="Martynowski D."/>
            <person name="Laczmanski L."/>
            <person name="Ciekot J."/>
            <person name="Szponar B."/>
            <person name="Wojcik-Fatla A."/>
            <person name="Mackiewicz B."/>
            <person name="Farian E."/>
            <person name="Cholewa G."/>
            <person name="Cholewa A."/>
            <person name="Dutkiewicz J."/>
        </authorList>
    </citation>
    <scope>NUCLEOTIDE SEQUENCE [LARGE SCALE GENOMIC DNA]</scope>
    <source>
        <strain evidence="2 3">AB</strain>
    </source>
</reference>
<sequence length="160" mass="16339">MTGRAREGEGLPPGALLAFAVCGYGALVVCVLGFGSLLTETDVIATPGIDIVPGVLAVVVSVAGFGLALQPVLRRARPRFTAVIGVMAGVAASYCASLWLLALLFGAGAAASTAAVGQVLIGWQVPLLAAAAGVAAWVAVAVRRTRARPPRWPWERHEGE</sequence>
<organism evidence="2 3">
    <name type="scientific">Microbacterium betulae</name>
    <dbReference type="NCBI Taxonomy" id="2981139"/>
    <lineage>
        <taxon>Bacteria</taxon>
        <taxon>Bacillati</taxon>
        <taxon>Actinomycetota</taxon>
        <taxon>Actinomycetes</taxon>
        <taxon>Micrococcales</taxon>
        <taxon>Microbacteriaceae</taxon>
        <taxon>Microbacterium</taxon>
    </lineage>
</organism>
<dbReference type="EMBL" id="CP118157">
    <property type="protein sequence ID" value="WOF22413.1"/>
    <property type="molecule type" value="Genomic_DNA"/>
</dbReference>
<feature type="transmembrane region" description="Helical" evidence="1">
    <location>
        <begin position="16"/>
        <end position="39"/>
    </location>
</feature>
<keyword evidence="3" id="KW-1185">Reference proteome</keyword>